<evidence type="ECO:0000256" key="3">
    <source>
        <dbReference type="ARBA" id="ARBA00012417"/>
    </source>
</evidence>
<evidence type="ECO:0000256" key="10">
    <source>
        <dbReference type="ARBA" id="ARBA00022932"/>
    </source>
</evidence>
<dbReference type="Gene3D" id="1.10.287.130">
    <property type="match status" value="1"/>
</dbReference>
<evidence type="ECO:0000256" key="8">
    <source>
        <dbReference type="ARBA" id="ARBA00022705"/>
    </source>
</evidence>
<dbReference type="InterPro" id="IPR000783">
    <property type="entry name" value="RNA_pol_subH/Rpb5_C"/>
</dbReference>
<comment type="similarity">
    <text evidence="12">Belongs to the archaeal Rpo5/eukaryotic RPB5 RNA polymerase subunit family.</text>
</comment>
<evidence type="ECO:0000256" key="7">
    <source>
        <dbReference type="ARBA" id="ARBA00022695"/>
    </source>
</evidence>
<dbReference type="InterPro" id="IPR040663">
    <property type="entry name" value="DNA_pol_D_N"/>
</dbReference>
<dbReference type="Gene3D" id="3.40.50.2300">
    <property type="match status" value="1"/>
</dbReference>
<keyword evidence="6" id="KW-0808">Transferase</keyword>
<dbReference type="PROSITE" id="PS50109">
    <property type="entry name" value="HIS_KIN"/>
    <property type="match status" value="1"/>
</dbReference>
<dbReference type="InterPro" id="IPR035913">
    <property type="entry name" value="RPB5-like_sf"/>
</dbReference>
<dbReference type="SUPFAM" id="SSF55874">
    <property type="entry name" value="ATPase domain of HSP90 chaperone/DNA topoisomerase II/histidine kinase"/>
    <property type="match status" value="1"/>
</dbReference>
<comment type="similarity">
    <text evidence="2">Belongs to the DNA polymerase delta/II small subunit family.</text>
</comment>
<dbReference type="Pfam" id="PF00512">
    <property type="entry name" value="HisKA"/>
    <property type="match status" value="1"/>
</dbReference>
<evidence type="ECO:0000256" key="6">
    <source>
        <dbReference type="ARBA" id="ARBA00022679"/>
    </source>
</evidence>
<dbReference type="InterPro" id="IPR036097">
    <property type="entry name" value="HisK_dim/P_sf"/>
</dbReference>
<dbReference type="FunFam" id="3.30.450.40:FF:000057">
    <property type="entry name" value="Two-component system sensor molecule"/>
    <property type="match status" value="1"/>
</dbReference>
<sequence>AYHHHLFKSMASQPEASREVARLHRVNRTIHELVHDRGYLVAEDEMSMDIQTFKSTFGSGENIDRTRLNFFTNHKDDPTNQIFIFFADEKNVTIKTMRKFLGILDEKGITHGIIVFMEKMTPSARKVITAMSSQYSLEEFAEADLLVNITHHKLVPQHQVLTVAEKKALLERYRLKETQLPRIQLIDPVARYYGLKRGQIVKITRPSETSDITTPGSIINHCRLMDDEYRSRATTDDSEKSFKLLAGQKHYGQQFDTVYAARLNQLRPALLENAQQTWRKRKAPHVPRVLDVVKGQQCYIIGTVYMEMPLKANVLEDIAQDHALAMIPVQSKRTSNKDSVMLEDESGRVGLIGDALAKEKLVTGVNIAVLGSETDSGEFLVEEVVYPGLAPPSYIPNATPNESSYCVFLSGLCLGETTSTGPTTTQPETNSNLRHDPMAAASLFLEWISGEGGNNRDRELAQRVSRVIVAGDSLAAPLIEDERDSSKVSSSANTSLRQAVLSLGEILQEITRTVPLHVLPGASDPAGTALPQQPMPSWIFNPQGQLGSGSEALYMESNPTWIHSNGKSILAHSGQPLNDIYIHSVDDERMSMVRNTLKWRHIAPTAPDTLWSYPFDGQDPFVLDKTPDVMVHVLSPTMQRSRTTTSSSSAMPPGTPTPRAHVRTAPGRVSRPSTAPTPTSDSAPMLPTSSPQTSRQPSPAPPQAPTLEPERATQTPQPGGGSAPSTSSILPGSGSSGVVDWPTFMQAYGNGEWDPVRIPEPPFELKFPGAPMHTSASPMISNSALSSTSTVATLSPSFPSSPSSASPSRGLAGPDLRPRILPDSRIGSIASRRGTATPDLSGSNNHFIHANFPYVNAPRKVQRSHSDVEIRSPGGMPSTTLPALPSPSVDRAATAATIRWAGSGVNVAPYALPSPEAAELLDPMRKALPVLNPSSYHSKSRLSNFWEESPQDPMPPPTIIPHPPSPEAGTLKEKPGVWPYQLKKSSSSFTRRPSNSQGDYFSRSPSRIHSRGHSPSPASDKSRDVSVQPPNSNNQTSSPSAPLLATTWSNLAASSSRTSLTDSCLPDPFKGSVLSSSETGLKLDSGAHLGNGYTAPDQLLSSLSSSADMEFFTPSETLIKPEDDGDQLSYLVPPLPPDELERRKALYRFNILHTSRDVNFDRITHLCKLVFSTKMVIISLIDKDEQWFKSESGFGIDGTSRDSSFCAHSILQRGAEPLVVADATLDWRFANNPLVAGPPHIRFYAGAPLRTTEGYNIGTLCVIDDKPRDEFTPRQRHTLKEFAAIVMREMELWRDKIQLQVRDRIQTSMEKFTRECLELEESGSQSGTSMERVYDRATKLVKRALDLEGAMVLDIANLECVESINEDGTKTYSYRGDTFTDSSHSAAPLAASPSIHALSDKAPGVANRPFERISPPVVLGATHTCFKGKHISTLSGADHERLSSFLANYPDGKIYEHITPSYLRDWAIPNNATYSMIVPIFNVDHHPFALLCAYITDPGKHLLEGYELQFLRAIGVIILSAMLKRRMILADKAKSLFISNISHELRTPLHGILAAAELIADTKLTDTQSAFLKTIQSCGASLGETVNHVLDFTKLSGNREHTIPRSKTNLLTLVEDTVEGCWIGARARAISEIGSVYSPPRTLPGTNGASQASGGRHVETIVDIAYRERGWSCVCEKAGIRRILMNLIGNSLKFTSDGYVHVGLREVAYNEEDRIITVELSVNDTGKGISKDFLTNQLFQPFSQENPLHTGTGLGLAIVNSIVRSEAVNGQVDVWSQEGVGTEIKISFDVEELPSGSADGCLLNEKLDRLDVYMHGFSSHRGEQELKSTISTVLTAWWNVSIVDHADRADVLLVNEDIQLLSDLVDQQEYSKPAILFTSSRGDQRIMAVVKSFERSGGFCRLIFKPGGPSRLFAALNDCKRFRSGELSSWTGVHALPNSPGSPPTSEPGTRRSSQHMAASPRQSRDSLPTMRGLDFVGSSASLHEATLLKPIGDRAQLSRSLSDFQTVPLADEGSVILESATGTLGSVKKPRVLVVVSLSPFVREISGQAYSQEDNPINRNILAIWLRKKGLEFREATDGIEGVDTFSTATPGHYQVLLVDLSMPNLGGIGCVTQIRAIERERRGAAPPAKIFALTGLATPEDKRQALAAGFDGYLIKPVSLKTLDGLFKKLASG</sequence>
<evidence type="ECO:0000256" key="9">
    <source>
        <dbReference type="ARBA" id="ARBA00022777"/>
    </source>
</evidence>
<feature type="compositionally biased region" description="Low complexity" evidence="15">
    <location>
        <begin position="636"/>
        <end position="652"/>
    </location>
</feature>
<dbReference type="FunFam" id="2.40.50.430:FF:000002">
    <property type="entry name" value="DNA polymerase delta subunit"/>
    <property type="match status" value="1"/>
</dbReference>
<evidence type="ECO:0000256" key="1">
    <source>
        <dbReference type="ARBA" id="ARBA00004123"/>
    </source>
</evidence>
<feature type="non-terminal residue" evidence="18">
    <location>
        <position position="1"/>
    </location>
</feature>
<dbReference type="InterPro" id="IPR003594">
    <property type="entry name" value="HATPase_dom"/>
</dbReference>
<dbReference type="Gene3D" id="2.40.50.430">
    <property type="match status" value="1"/>
</dbReference>
<feature type="compositionally biased region" description="Low complexity" evidence="15">
    <location>
        <begin position="1026"/>
        <end position="1040"/>
    </location>
</feature>
<dbReference type="SMART" id="SM00448">
    <property type="entry name" value="REC"/>
    <property type="match status" value="1"/>
</dbReference>
<accession>A0A8H3CJM4</accession>
<dbReference type="GO" id="GO:0003887">
    <property type="term" value="F:DNA-directed DNA polymerase activity"/>
    <property type="evidence" value="ECO:0007669"/>
    <property type="project" value="UniProtKB-KW"/>
</dbReference>
<dbReference type="InterPro" id="IPR005467">
    <property type="entry name" value="His_kinase_dom"/>
</dbReference>
<dbReference type="Gene3D" id="3.30.450.40">
    <property type="match status" value="1"/>
</dbReference>
<dbReference type="GO" id="GO:0006351">
    <property type="term" value="P:DNA-templated transcription"/>
    <property type="evidence" value="ECO:0007669"/>
    <property type="project" value="InterPro"/>
</dbReference>
<dbReference type="SUPFAM" id="SSF55781">
    <property type="entry name" value="GAF domain-like"/>
    <property type="match status" value="1"/>
</dbReference>
<dbReference type="Proteomes" id="UP000663843">
    <property type="component" value="Unassembled WGS sequence"/>
</dbReference>
<evidence type="ECO:0000313" key="19">
    <source>
        <dbReference type="Proteomes" id="UP000663843"/>
    </source>
</evidence>
<dbReference type="FunFam" id="3.40.1340.10:FF:000001">
    <property type="entry name" value="DNA-directed RNA polymerases I, II, and III subunit RPABC1"/>
    <property type="match status" value="1"/>
</dbReference>
<feature type="compositionally biased region" description="Polar residues" evidence="15">
    <location>
        <begin position="989"/>
        <end position="1005"/>
    </location>
</feature>
<protein>
    <recommendedName>
        <fullName evidence="4">DNA-directed RNA polymerases I, II, and III subunit RPABC1</fullName>
        <ecNumber evidence="3">2.7.7.7</ecNumber>
    </recommendedName>
</protein>
<dbReference type="GO" id="GO:0006273">
    <property type="term" value="P:lagging strand elongation"/>
    <property type="evidence" value="ECO:0007669"/>
    <property type="project" value="UniProtKB-ARBA"/>
</dbReference>
<dbReference type="Pfam" id="PF00072">
    <property type="entry name" value="Response_reg"/>
    <property type="match status" value="1"/>
</dbReference>
<dbReference type="CDD" id="cd17546">
    <property type="entry name" value="REC_hyHK_CKI1_RcsC-like"/>
    <property type="match status" value="1"/>
</dbReference>
<feature type="domain" description="Response regulatory" evidence="17">
    <location>
        <begin position="2049"/>
        <end position="2173"/>
    </location>
</feature>
<comment type="subcellular location">
    <subcellularLocation>
        <location evidence="1">Nucleus</location>
    </subcellularLocation>
</comment>
<dbReference type="OrthoDB" id="1921208at2759"/>
<evidence type="ECO:0000256" key="4">
    <source>
        <dbReference type="ARBA" id="ARBA00020809"/>
    </source>
</evidence>
<dbReference type="Gene3D" id="3.60.21.50">
    <property type="match status" value="1"/>
</dbReference>
<evidence type="ECO:0000256" key="2">
    <source>
        <dbReference type="ARBA" id="ARBA00006035"/>
    </source>
</evidence>
<dbReference type="InterPro" id="IPR003661">
    <property type="entry name" value="HisK_dim/P_dom"/>
</dbReference>
<dbReference type="Pfam" id="PF18018">
    <property type="entry name" value="DNA_pol_D_N"/>
    <property type="match status" value="1"/>
</dbReference>
<dbReference type="PROSITE" id="PS50110">
    <property type="entry name" value="RESPONSE_REGULATORY"/>
    <property type="match status" value="1"/>
</dbReference>
<dbReference type="InterPro" id="IPR029016">
    <property type="entry name" value="GAF-like_dom_sf"/>
</dbReference>
<dbReference type="InterPro" id="IPR007185">
    <property type="entry name" value="DNA_pol_a/d/e_bsu"/>
</dbReference>
<evidence type="ECO:0000259" key="16">
    <source>
        <dbReference type="PROSITE" id="PS50109"/>
    </source>
</evidence>
<feature type="domain" description="Histidine kinase" evidence="16">
    <location>
        <begin position="1540"/>
        <end position="1792"/>
    </location>
</feature>
<feature type="modified residue" description="4-aspartylphosphate" evidence="14">
    <location>
        <position position="2101"/>
    </location>
</feature>
<feature type="compositionally biased region" description="Low complexity" evidence="15">
    <location>
        <begin position="791"/>
        <end position="808"/>
    </location>
</feature>
<dbReference type="EMBL" id="CAJMWT010004059">
    <property type="protein sequence ID" value="CAE6483826.1"/>
    <property type="molecule type" value="Genomic_DNA"/>
</dbReference>
<name>A0A8H3CJM4_9AGAM</name>
<dbReference type="InterPro" id="IPR011006">
    <property type="entry name" value="CheY-like_superfamily"/>
</dbReference>
<dbReference type="CDD" id="cd00082">
    <property type="entry name" value="HisKA"/>
    <property type="match status" value="1"/>
</dbReference>
<dbReference type="SMART" id="SM00387">
    <property type="entry name" value="HATPase_c"/>
    <property type="match status" value="1"/>
</dbReference>
<keyword evidence="11" id="KW-0539">Nucleus</keyword>
<dbReference type="PANTHER" id="PTHR10416:SF0">
    <property type="entry name" value="DNA POLYMERASE DELTA SUBUNIT 2"/>
    <property type="match status" value="1"/>
</dbReference>
<feature type="region of interest" description="Disordered" evidence="15">
    <location>
        <begin position="791"/>
        <end position="842"/>
    </location>
</feature>
<gene>
    <name evidence="18" type="ORF">RDB_LOCUS121285</name>
</gene>
<keyword evidence="10" id="KW-0239">DNA-directed DNA polymerase</keyword>
<dbReference type="EC" id="2.7.7.7" evidence="3"/>
<dbReference type="Pfam" id="PF03871">
    <property type="entry name" value="RNA_pol_Rpb5_N"/>
    <property type="match status" value="1"/>
</dbReference>
<evidence type="ECO:0000256" key="5">
    <source>
        <dbReference type="ARBA" id="ARBA00022553"/>
    </source>
</evidence>
<comment type="catalytic activity">
    <reaction evidence="13">
        <text>DNA(n) + a 2'-deoxyribonucleoside 5'-triphosphate = DNA(n+1) + diphosphate</text>
        <dbReference type="Rhea" id="RHEA:22508"/>
        <dbReference type="Rhea" id="RHEA-COMP:17339"/>
        <dbReference type="Rhea" id="RHEA-COMP:17340"/>
        <dbReference type="ChEBI" id="CHEBI:33019"/>
        <dbReference type="ChEBI" id="CHEBI:61560"/>
        <dbReference type="ChEBI" id="CHEBI:173112"/>
        <dbReference type="EC" id="2.7.7.7"/>
    </reaction>
</comment>
<dbReference type="PRINTS" id="PR00344">
    <property type="entry name" value="BCTRLSENSOR"/>
</dbReference>
<feature type="compositionally biased region" description="Low complexity" evidence="15">
    <location>
        <begin position="687"/>
        <end position="697"/>
    </location>
</feature>
<keyword evidence="5 14" id="KW-0597">Phosphoprotein</keyword>
<evidence type="ECO:0000256" key="11">
    <source>
        <dbReference type="ARBA" id="ARBA00023242"/>
    </source>
</evidence>
<dbReference type="GO" id="GO:0003899">
    <property type="term" value="F:DNA-directed RNA polymerase activity"/>
    <property type="evidence" value="ECO:0007669"/>
    <property type="project" value="InterPro"/>
</dbReference>
<dbReference type="InterPro" id="IPR036890">
    <property type="entry name" value="HATPase_C_sf"/>
</dbReference>
<dbReference type="Pfam" id="PF04042">
    <property type="entry name" value="DNA_pol_E_B"/>
    <property type="match status" value="1"/>
</dbReference>
<comment type="caution">
    <text evidence="18">The sequence shown here is derived from an EMBL/GenBank/DDBJ whole genome shotgun (WGS) entry which is preliminary data.</text>
</comment>
<dbReference type="Gene3D" id="3.40.1340.10">
    <property type="entry name" value="RNA polymerase, Rpb5, N-terminal domain"/>
    <property type="match status" value="1"/>
</dbReference>
<organism evidence="18 19">
    <name type="scientific">Rhizoctonia solani</name>
    <dbReference type="NCBI Taxonomy" id="456999"/>
    <lineage>
        <taxon>Eukaryota</taxon>
        <taxon>Fungi</taxon>
        <taxon>Dikarya</taxon>
        <taxon>Basidiomycota</taxon>
        <taxon>Agaricomycotina</taxon>
        <taxon>Agaricomycetes</taxon>
        <taxon>Cantharellales</taxon>
        <taxon>Ceratobasidiaceae</taxon>
        <taxon>Rhizoctonia</taxon>
    </lineage>
</organism>
<dbReference type="SUPFAM" id="SSF47384">
    <property type="entry name" value="Homodimeric domain of signal transducing histidine kinase"/>
    <property type="match status" value="1"/>
</dbReference>
<proteinExistence type="inferred from homology"/>
<dbReference type="SUPFAM" id="SSF52172">
    <property type="entry name" value="CheY-like"/>
    <property type="match status" value="1"/>
</dbReference>
<keyword evidence="9" id="KW-0418">Kinase</keyword>
<dbReference type="FunFam" id="1.10.287.130:FF:000023">
    <property type="entry name" value="Sensor histidine kinase/response regulator, putative"/>
    <property type="match status" value="1"/>
</dbReference>
<dbReference type="Pfam" id="PF01191">
    <property type="entry name" value="RNA_pol_Rpb5_C"/>
    <property type="match status" value="1"/>
</dbReference>
<feature type="region of interest" description="Disordered" evidence="15">
    <location>
        <begin position="930"/>
        <end position="1042"/>
    </location>
</feature>
<feature type="region of interest" description="Disordered" evidence="15">
    <location>
        <begin position="636"/>
        <end position="737"/>
    </location>
</feature>
<dbReference type="Pfam" id="PF02518">
    <property type="entry name" value="HATPase_c"/>
    <property type="match status" value="1"/>
</dbReference>
<dbReference type="Gene3D" id="3.90.940.20">
    <property type="entry name" value="RPB5-like RNA polymerase subunit"/>
    <property type="match status" value="1"/>
</dbReference>
<evidence type="ECO:0000313" key="18">
    <source>
        <dbReference type="EMBL" id="CAE6483826.1"/>
    </source>
</evidence>
<dbReference type="GO" id="GO:0006281">
    <property type="term" value="P:DNA repair"/>
    <property type="evidence" value="ECO:0007669"/>
    <property type="project" value="UniProtKB-ARBA"/>
</dbReference>
<dbReference type="SUPFAM" id="SSF53036">
    <property type="entry name" value="Eukaryotic RPB5 N-terminal domain"/>
    <property type="match status" value="1"/>
</dbReference>
<evidence type="ECO:0000259" key="17">
    <source>
        <dbReference type="PROSITE" id="PS50110"/>
    </source>
</evidence>
<dbReference type="Gene3D" id="3.30.565.10">
    <property type="entry name" value="Histidine kinase-like ATPase, C-terminal domain"/>
    <property type="match status" value="1"/>
</dbReference>
<evidence type="ECO:0000256" key="13">
    <source>
        <dbReference type="ARBA" id="ARBA00049244"/>
    </source>
</evidence>
<reference evidence="18" key="1">
    <citation type="submission" date="2021-01" db="EMBL/GenBank/DDBJ databases">
        <authorList>
            <person name="Kaushik A."/>
        </authorList>
    </citation>
    <scope>NUCLEOTIDE SEQUENCE</scope>
    <source>
        <strain evidence="18">AG2-2IIIB</strain>
    </source>
</reference>
<dbReference type="InterPro" id="IPR001789">
    <property type="entry name" value="Sig_transdc_resp-reg_receiver"/>
</dbReference>
<dbReference type="InterPro" id="IPR003018">
    <property type="entry name" value="GAF"/>
</dbReference>
<dbReference type="FunFam" id="3.90.940.20:FF:000001">
    <property type="entry name" value="DNA-directed RNA polymerases I, II, and III subunit RPABC1"/>
    <property type="match status" value="1"/>
</dbReference>
<dbReference type="InterPro" id="IPR024826">
    <property type="entry name" value="DNA_pol_delta/II_ssu"/>
</dbReference>
<dbReference type="InterPro" id="IPR004358">
    <property type="entry name" value="Sig_transdc_His_kin-like_C"/>
</dbReference>
<dbReference type="SUPFAM" id="SSF55287">
    <property type="entry name" value="RPB5-like RNA polymerase subunit"/>
    <property type="match status" value="1"/>
</dbReference>
<evidence type="ECO:0000256" key="12">
    <source>
        <dbReference type="ARBA" id="ARBA00025765"/>
    </source>
</evidence>
<feature type="compositionally biased region" description="Polar residues" evidence="15">
    <location>
        <begin position="671"/>
        <end position="682"/>
    </location>
</feature>
<evidence type="ECO:0000256" key="14">
    <source>
        <dbReference type="PROSITE-ProRule" id="PRU00169"/>
    </source>
</evidence>
<dbReference type="GO" id="GO:0003677">
    <property type="term" value="F:DNA binding"/>
    <property type="evidence" value="ECO:0007669"/>
    <property type="project" value="InterPro"/>
</dbReference>
<dbReference type="InterPro" id="IPR005571">
    <property type="entry name" value="RNA_pol_Rpb5_N"/>
</dbReference>
<dbReference type="Pfam" id="PF01590">
    <property type="entry name" value="GAF"/>
    <property type="match status" value="1"/>
</dbReference>
<dbReference type="InterPro" id="IPR036710">
    <property type="entry name" value="RNA_pol_Rpb5_N_sf"/>
</dbReference>
<feature type="compositionally biased region" description="Low complexity" evidence="15">
    <location>
        <begin position="725"/>
        <end position="737"/>
    </location>
</feature>
<feature type="compositionally biased region" description="Pro residues" evidence="15">
    <location>
        <begin position="952"/>
        <end position="966"/>
    </location>
</feature>
<keyword evidence="8" id="KW-0235">DNA replication</keyword>
<dbReference type="GO" id="GO:0000155">
    <property type="term" value="F:phosphorelay sensor kinase activity"/>
    <property type="evidence" value="ECO:0007669"/>
    <property type="project" value="InterPro"/>
</dbReference>
<evidence type="ECO:0000256" key="15">
    <source>
        <dbReference type="SAM" id="MobiDB-lite"/>
    </source>
</evidence>
<feature type="region of interest" description="Disordered" evidence="15">
    <location>
        <begin position="1933"/>
        <end position="1971"/>
    </location>
</feature>
<dbReference type="SMART" id="SM00388">
    <property type="entry name" value="HisKA"/>
    <property type="match status" value="1"/>
</dbReference>
<dbReference type="GO" id="GO:0043625">
    <property type="term" value="C:delta DNA polymerase complex"/>
    <property type="evidence" value="ECO:0007669"/>
    <property type="project" value="TreeGrafter"/>
</dbReference>
<feature type="compositionally biased region" description="Polar residues" evidence="15">
    <location>
        <begin position="932"/>
        <end position="943"/>
    </location>
</feature>
<keyword evidence="7" id="KW-0548">Nucleotidyltransferase</keyword>
<dbReference type="PANTHER" id="PTHR10416">
    <property type="entry name" value="DNA POLYMERASE DELTA SUBUNIT 2"/>
    <property type="match status" value="1"/>
</dbReference>